<evidence type="ECO:0000313" key="3">
    <source>
        <dbReference type="Proteomes" id="UP001443914"/>
    </source>
</evidence>
<sequence length="521" mass="58569">MGRKSEASTLHKRKRQNPTPCPKQAPVEGGSSSFDEARAVNTKPQRFITVELPDDLPTDEEIRQQAPDERIALCLQMKRNAELLLRLNLQTMNALKIELQKNGHRNSEALAAIDGMISKFEEILAAARALPSFNIGTRNSSDKEIPGEGPPVNEVKTVARDFPPDNRIQCHRFMVEIYKYVMFFVIVSSVNGNGGSGYQGAHSFSSLLKQILSVLKFPEPVFYFLDETKNNVYVSVKAETEHISYVYVGGESENIADSCEKASKTAVKDLIKKFGVRVKDITSARKSMLGKCANLYNLKRLELERTEKGLEKVCVNEPLQREYDTSGTVCVEYMSILRKIFRTVKINCTPIETVETLPGVYVSWLTLTPSEKVVQSRCIFSDERPNPVAAKENLAQKVILYLVPLYNLEIVDANYDVAETKYGEVLCALERESYLTVKERVLGIKEAIEPSILLVEQDCITPRADVYRIPAINCPPLPPKKRYSRETKVGSSSANAYQADTLEHFSIPPELDTVFKRTKNM</sequence>
<gene>
    <name evidence="2" type="ORF">RND81_09G117600</name>
</gene>
<evidence type="ECO:0000313" key="2">
    <source>
        <dbReference type="EMBL" id="KAK9690275.1"/>
    </source>
</evidence>
<reference evidence="2" key="1">
    <citation type="submission" date="2024-03" db="EMBL/GenBank/DDBJ databases">
        <title>WGS assembly of Saponaria officinalis var. Norfolk2.</title>
        <authorList>
            <person name="Jenkins J."/>
            <person name="Shu S."/>
            <person name="Grimwood J."/>
            <person name="Barry K."/>
            <person name="Goodstein D."/>
            <person name="Schmutz J."/>
            <person name="Leebens-Mack J."/>
            <person name="Osbourn A."/>
        </authorList>
    </citation>
    <scope>NUCLEOTIDE SEQUENCE [LARGE SCALE GENOMIC DNA]</scope>
    <source>
        <strain evidence="2">JIC</strain>
    </source>
</reference>
<protein>
    <submittedName>
        <fullName evidence="2">Uncharacterized protein</fullName>
    </submittedName>
</protein>
<name>A0AAW1ILR7_SAPOF</name>
<dbReference type="Proteomes" id="UP001443914">
    <property type="component" value="Unassembled WGS sequence"/>
</dbReference>
<keyword evidence="3" id="KW-1185">Reference proteome</keyword>
<feature type="region of interest" description="Disordered" evidence="1">
    <location>
        <begin position="1"/>
        <end position="40"/>
    </location>
</feature>
<evidence type="ECO:0000256" key="1">
    <source>
        <dbReference type="SAM" id="MobiDB-lite"/>
    </source>
</evidence>
<dbReference type="AlphaFoldDB" id="A0AAW1ILR7"/>
<proteinExistence type="predicted"/>
<comment type="caution">
    <text evidence="2">The sequence shown here is derived from an EMBL/GenBank/DDBJ whole genome shotgun (WGS) entry which is preliminary data.</text>
</comment>
<dbReference type="EMBL" id="JBDFQZ010000009">
    <property type="protein sequence ID" value="KAK9690275.1"/>
    <property type="molecule type" value="Genomic_DNA"/>
</dbReference>
<organism evidence="2 3">
    <name type="scientific">Saponaria officinalis</name>
    <name type="common">Common soapwort</name>
    <name type="synonym">Lychnis saponaria</name>
    <dbReference type="NCBI Taxonomy" id="3572"/>
    <lineage>
        <taxon>Eukaryota</taxon>
        <taxon>Viridiplantae</taxon>
        <taxon>Streptophyta</taxon>
        <taxon>Embryophyta</taxon>
        <taxon>Tracheophyta</taxon>
        <taxon>Spermatophyta</taxon>
        <taxon>Magnoliopsida</taxon>
        <taxon>eudicotyledons</taxon>
        <taxon>Gunneridae</taxon>
        <taxon>Pentapetalae</taxon>
        <taxon>Caryophyllales</taxon>
        <taxon>Caryophyllaceae</taxon>
        <taxon>Caryophylleae</taxon>
        <taxon>Saponaria</taxon>
    </lineage>
</organism>
<accession>A0AAW1ILR7</accession>